<dbReference type="RefSeq" id="WP_143156313.1">
    <property type="nucleotide sequence ID" value="NZ_FQVB01000004.1"/>
</dbReference>
<sequence length="84" mass="9545">MVCCDLKPTCCFFLTECRKSCNGRMRERYCDGDYTGCARYITARAVGKGQVPDDLLPEEVDRLRDLFSRLEKDPGALRAQEKCG</sequence>
<evidence type="ECO:0000313" key="1">
    <source>
        <dbReference type="EMBL" id="SHE47373.1"/>
    </source>
</evidence>
<dbReference type="EMBL" id="FQVB01000004">
    <property type="protein sequence ID" value="SHE47373.1"/>
    <property type="molecule type" value="Genomic_DNA"/>
</dbReference>
<keyword evidence="2" id="KW-1185">Reference proteome</keyword>
<organism evidence="1 2">
    <name type="scientific">Desulfacinum infernum DSM 9756</name>
    <dbReference type="NCBI Taxonomy" id="1121391"/>
    <lineage>
        <taxon>Bacteria</taxon>
        <taxon>Pseudomonadati</taxon>
        <taxon>Thermodesulfobacteriota</taxon>
        <taxon>Syntrophobacteria</taxon>
        <taxon>Syntrophobacterales</taxon>
        <taxon>Syntrophobacteraceae</taxon>
        <taxon>Desulfacinum</taxon>
    </lineage>
</organism>
<accession>A0A1M4TSF0</accession>
<gene>
    <name evidence="1" type="ORF">SAMN02745206_00364</name>
</gene>
<name>A0A1M4TSF0_9BACT</name>
<reference evidence="2" key="1">
    <citation type="submission" date="2016-11" db="EMBL/GenBank/DDBJ databases">
        <authorList>
            <person name="Varghese N."/>
            <person name="Submissions S."/>
        </authorList>
    </citation>
    <scope>NUCLEOTIDE SEQUENCE [LARGE SCALE GENOMIC DNA]</scope>
    <source>
        <strain evidence="2">DSM 9756</strain>
    </source>
</reference>
<evidence type="ECO:0000313" key="2">
    <source>
        <dbReference type="Proteomes" id="UP000184076"/>
    </source>
</evidence>
<dbReference type="Proteomes" id="UP000184076">
    <property type="component" value="Unassembled WGS sequence"/>
</dbReference>
<proteinExistence type="predicted"/>
<dbReference type="AlphaFoldDB" id="A0A1M4TSF0"/>
<protein>
    <submittedName>
        <fullName evidence="1">Uncharacterized protein</fullName>
    </submittedName>
</protein>
<dbReference type="OrthoDB" id="6198376at2"/>